<dbReference type="Proteomes" id="UP001302249">
    <property type="component" value="Chromosome"/>
</dbReference>
<keyword evidence="5" id="KW-1185">Reference proteome</keyword>
<dbReference type="PANTHER" id="PTHR44591:SF24">
    <property type="entry name" value="PROTEIN-GLUTAMATE METHYLESTERASE_PROTEIN-GLUTAMINE GLUTAMINASE 1"/>
    <property type="match status" value="1"/>
</dbReference>
<dbReference type="PANTHER" id="PTHR44591">
    <property type="entry name" value="STRESS RESPONSE REGULATOR PROTEIN 1"/>
    <property type="match status" value="1"/>
</dbReference>
<name>A0ABZ0B5X1_9SPHN</name>
<evidence type="ECO:0000256" key="1">
    <source>
        <dbReference type="ARBA" id="ARBA00022553"/>
    </source>
</evidence>
<keyword evidence="1 2" id="KW-0597">Phosphoprotein</keyword>
<sequence>MREQCVTSTDTLEGKRVLVVEDEYFVADDLRRGLVGAGVVIVGPVADIDQALKAAEREDVDAALLDINLGGEMSFPVADRLSARRIPFVLTTGYDDWTIPERFRHARRLGKPFSVRIALDCLRQTLTSRQPENA</sequence>
<protein>
    <submittedName>
        <fullName evidence="4">Response regulator</fullName>
    </submittedName>
</protein>
<dbReference type="SUPFAM" id="SSF52172">
    <property type="entry name" value="CheY-like"/>
    <property type="match status" value="1"/>
</dbReference>
<proteinExistence type="predicted"/>
<evidence type="ECO:0000313" key="4">
    <source>
        <dbReference type="EMBL" id="WNO52405.1"/>
    </source>
</evidence>
<dbReference type="SMART" id="SM00448">
    <property type="entry name" value="REC"/>
    <property type="match status" value="1"/>
</dbReference>
<evidence type="ECO:0000313" key="5">
    <source>
        <dbReference type="Proteomes" id="UP001302249"/>
    </source>
</evidence>
<evidence type="ECO:0000259" key="3">
    <source>
        <dbReference type="PROSITE" id="PS50110"/>
    </source>
</evidence>
<dbReference type="PROSITE" id="PS50110">
    <property type="entry name" value="RESPONSE_REGULATORY"/>
    <property type="match status" value="1"/>
</dbReference>
<dbReference type="RefSeq" id="WP_313912816.1">
    <property type="nucleotide sequence ID" value="NZ_CP135076.1"/>
</dbReference>
<dbReference type="EMBL" id="CP135076">
    <property type="protein sequence ID" value="WNO52405.1"/>
    <property type="molecule type" value="Genomic_DNA"/>
</dbReference>
<organism evidence="4 5">
    <name type="scientific">Stakelama saccharophila</name>
    <dbReference type="NCBI Taxonomy" id="3075605"/>
    <lineage>
        <taxon>Bacteria</taxon>
        <taxon>Pseudomonadati</taxon>
        <taxon>Pseudomonadota</taxon>
        <taxon>Alphaproteobacteria</taxon>
        <taxon>Sphingomonadales</taxon>
        <taxon>Sphingomonadaceae</taxon>
        <taxon>Stakelama</taxon>
    </lineage>
</organism>
<accession>A0ABZ0B5X1</accession>
<feature type="modified residue" description="4-aspartylphosphate" evidence="2">
    <location>
        <position position="66"/>
    </location>
</feature>
<reference evidence="4 5" key="1">
    <citation type="submission" date="2023-09" db="EMBL/GenBank/DDBJ databases">
        <authorList>
            <person name="Rey-Velasco X."/>
        </authorList>
    </citation>
    <scope>NUCLEOTIDE SEQUENCE [LARGE SCALE GENOMIC DNA]</scope>
    <source>
        <strain evidence="4 5">W311</strain>
    </source>
</reference>
<dbReference type="InterPro" id="IPR050595">
    <property type="entry name" value="Bact_response_regulator"/>
</dbReference>
<gene>
    <name evidence="4" type="ORF">RPR59_07900</name>
</gene>
<dbReference type="InterPro" id="IPR011006">
    <property type="entry name" value="CheY-like_superfamily"/>
</dbReference>
<evidence type="ECO:0000256" key="2">
    <source>
        <dbReference type="PROSITE-ProRule" id="PRU00169"/>
    </source>
</evidence>
<dbReference type="Gene3D" id="3.40.50.2300">
    <property type="match status" value="1"/>
</dbReference>
<dbReference type="Pfam" id="PF00072">
    <property type="entry name" value="Response_reg"/>
    <property type="match status" value="1"/>
</dbReference>
<dbReference type="InterPro" id="IPR001789">
    <property type="entry name" value="Sig_transdc_resp-reg_receiver"/>
</dbReference>
<feature type="domain" description="Response regulatory" evidence="3">
    <location>
        <begin position="16"/>
        <end position="126"/>
    </location>
</feature>